<dbReference type="AlphaFoldDB" id="A0AAV5UML1"/>
<accession>A0AAV5UML1</accession>
<evidence type="ECO:0000256" key="1">
    <source>
        <dbReference type="SAM" id="MobiDB-lite"/>
    </source>
</evidence>
<feature type="non-terminal residue" evidence="2">
    <location>
        <position position="1"/>
    </location>
</feature>
<comment type="caution">
    <text evidence="2">The sequence shown here is derived from an EMBL/GenBank/DDBJ whole genome shotgun (WGS) entry which is preliminary data.</text>
</comment>
<dbReference type="Proteomes" id="UP001432027">
    <property type="component" value="Unassembled WGS sequence"/>
</dbReference>
<gene>
    <name evidence="2" type="ORF">PENTCL1PPCAC_30555</name>
</gene>
<evidence type="ECO:0000313" key="3">
    <source>
        <dbReference type="Proteomes" id="UP001432027"/>
    </source>
</evidence>
<sequence>GSGGLGDSLDHGLRGGDERRAGVGDDVPSLGVGVGSEGDGCHLELEVSGRGQGLVGDNGSETGSTYSSVGVDSSVDVLLGSLVL</sequence>
<protein>
    <submittedName>
        <fullName evidence="2">Uncharacterized protein</fullName>
    </submittedName>
</protein>
<proteinExistence type="predicted"/>
<evidence type="ECO:0000313" key="2">
    <source>
        <dbReference type="EMBL" id="GMT08381.1"/>
    </source>
</evidence>
<organism evidence="2 3">
    <name type="scientific">Pristionchus entomophagus</name>
    <dbReference type="NCBI Taxonomy" id="358040"/>
    <lineage>
        <taxon>Eukaryota</taxon>
        <taxon>Metazoa</taxon>
        <taxon>Ecdysozoa</taxon>
        <taxon>Nematoda</taxon>
        <taxon>Chromadorea</taxon>
        <taxon>Rhabditida</taxon>
        <taxon>Rhabditina</taxon>
        <taxon>Diplogasteromorpha</taxon>
        <taxon>Diplogasteroidea</taxon>
        <taxon>Neodiplogasteridae</taxon>
        <taxon>Pristionchus</taxon>
    </lineage>
</organism>
<reference evidence="2" key="1">
    <citation type="submission" date="2023-10" db="EMBL/GenBank/DDBJ databases">
        <title>Genome assembly of Pristionchus species.</title>
        <authorList>
            <person name="Yoshida K."/>
            <person name="Sommer R.J."/>
        </authorList>
    </citation>
    <scope>NUCLEOTIDE SEQUENCE</scope>
    <source>
        <strain evidence="2">RS0144</strain>
    </source>
</reference>
<feature type="region of interest" description="Disordered" evidence="1">
    <location>
        <begin position="1"/>
        <end position="38"/>
    </location>
</feature>
<dbReference type="EMBL" id="BTSX01000069">
    <property type="protein sequence ID" value="GMT08381.1"/>
    <property type="molecule type" value="Genomic_DNA"/>
</dbReference>
<name>A0AAV5UML1_9BILA</name>
<feature type="compositionally biased region" description="Basic and acidic residues" evidence="1">
    <location>
        <begin position="8"/>
        <end position="23"/>
    </location>
</feature>
<keyword evidence="3" id="KW-1185">Reference proteome</keyword>